<dbReference type="EMBL" id="BARS01024409">
    <property type="protein sequence ID" value="GAG07550.1"/>
    <property type="molecule type" value="Genomic_DNA"/>
</dbReference>
<dbReference type="GO" id="GO:0043024">
    <property type="term" value="F:ribosomal small subunit binding"/>
    <property type="evidence" value="ECO:0007669"/>
    <property type="project" value="TreeGrafter"/>
</dbReference>
<feature type="compositionally biased region" description="Acidic residues" evidence="1">
    <location>
        <begin position="59"/>
        <end position="77"/>
    </location>
</feature>
<dbReference type="GO" id="GO:0006364">
    <property type="term" value="P:rRNA processing"/>
    <property type="evidence" value="ECO:0007669"/>
    <property type="project" value="InterPro"/>
</dbReference>
<accession>X0UPG7</accession>
<dbReference type="GO" id="GO:0005829">
    <property type="term" value="C:cytosol"/>
    <property type="evidence" value="ECO:0007669"/>
    <property type="project" value="TreeGrafter"/>
</dbReference>
<comment type="caution">
    <text evidence="2">The sequence shown here is derived from an EMBL/GenBank/DDBJ whole genome shotgun (WGS) entry which is preliminary data.</text>
</comment>
<protein>
    <recommendedName>
        <fullName evidence="3">Ribosome-binding factor A</fullName>
    </recommendedName>
</protein>
<feature type="region of interest" description="Disordered" evidence="1">
    <location>
        <begin position="50"/>
        <end position="77"/>
    </location>
</feature>
<reference evidence="2" key="1">
    <citation type="journal article" date="2014" name="Front. Microbiol.">
        <title>High frequency of phylogenetically diverse reductive dehalogenase-homologous genes in deep subseafloor sedimentary metagenomes.</title>
        <authorList>
            <person name="Kawai M."/>
            <person name="Futagami T."/>
            <person name="Toyoda A."/>
            <person name="Takaki Y."/>
            <person name="Nishi S."/>
            <person name="Hori S."/>
            <person name="Arai W."/>
            <person name="Tsubouchi T."/>
            <person name="Morono Y."/>
            <person name="Uchiyama I."/>
            <person name="Ito T."/>
            <person name="Fujiyama A."/>
            <person name="Inagaki F."/>
            <person name="Takami H."/>
        </authorList>
    </citation>
    <scope>NUCLEOTIDE SEQUENCE</scope>
    <source>
        <strain evidence="2">Expedition CK06-06</strain>
    </source>
</reference>
<dbReference type="InterPro" id="IPR015946">
    <property type="entry name" value="KH_dom-like_a/b"/>
</dbReference>
<dbReference type="InterPro" id="IPR023799">
    <property type="entry name" value="RbfA_dom_sf"/>
</dbReference>
<sequence>DEQATLDALERATPFIRRSLARSSDLRFTPNLYFVFDHSLATGSRVESLLQEIHHDEEPPPEDGSQGDDDPDAPEAE</sequence>
<dbReference type="Pfam" id="PF02033">
    <property type="entry name" value="RBFA"/>
    <property type="match status" value="1"/>
</dbReference>
<dbReference type="SUPFAM" id="SSF89919">
    <property type="entry name" value="Ribosome-binding factor A, RbfA"/>
    <property type="match status" value="1"/>
</dbReference>
<gene>
    <name evidence="2" type="ORF">S01H1_38752</name>
</gene>
<proteinExistence type="predicted"/>
<evidence type="ECO:0008006" key="3">
    <source>
        <dbReference type="Google" id="ProtNLM"/>
    </source>
</evidence>
<dbReference type="Gene3D" id="3.30.300.20">
    <property type="match status" value="1"/>
</dbReference>
<dbReference type="PANTHER" id="PTHR33515:SF1">
    <property type="entry name" value="RIBOSOME-BINDING FACTOR A, CHLOROPLASTIC-RELATED"/>
    <property type="match status" value="1"/>
</dbReference>
<dbReference type="InterPro" id="IPR020053">
    <property type="entry name" value="Ribosome-bd_factorA_CS"/>
</dbReference>
<organism evidence="2">
    <name type="scientific">marine sediment metagenome</name>
    <dbReference type="NCBI Taxonomy" id="412755"/>
    <lineage>
        <taxon>unclassified sequences</taxon>
        <taxon>metagenomes</taxon>
        <taxon>ecological metagenomes</taxon>
    </lineage>
</organism>
<evidence type="ECO:0000256" key="1">
    <source>
        <dbReference type="SAM" id="MobiDB-lite"/>
    </source>
</evidence>
<evidence type="ECO:0000313" key="2">
    <source>
        <dbReference type="EMBL" id="GAG07550.1"/>
    </source>
</evidence>
<dbReference type="AlphaFoldDB" id="X0UPG7"/>
<dbReference type="PROSITE" id="PS01319">
    <property type="entry name" value="RBFA"/>
    <property type="match status" value="1"/>
</dbReference>
<name>X0UPG7_9ZZZZ</name>
<feature type="non-terminal residue" evidence="2">
    <location>
        <position position="1"/>
    </location>
</feature>
<dbReference type="InterPro" id="IPR000238">
    <property type="entry name" value="RbfA"/>
</dbReference>
<dbReference type="PANTHER" id="PTHR33515">
    <property type="entry name" value="RIBOSOME-BINDING FACTOR A, CHLOROPLASTIC-RELATED"/>
    <property type="match status" value="1"/>
</dbReference>